<dbReference type="NCBIfam" id="TIGR01885">
    <property type="entry name" value="Orn_aminotrans"/>
    <property type="match status" value="1"/>
</dbReference>
<dbReference type="GO" id="GO:0004587">
    <property type="term" value="F:ornithine aminotransferase activity"/>
    <property type="evidence" value="ECO:0007669"/>
    <property type="project" value="UniProtKB-EC"/>
</dbReference>
<evidence type="ECO:0000256" key="1">
    <source>
        <dbReference type="ARBA" id="ARBA00001933"/>
    </source>
</evidence>
<evidence type="ECO:0000256" key="2">
    <source>
        <dbReference type="ARBA" id="ARBA00004998"/>
    </source>
</evidence>
<dbReference type="eggNOG" id="COG1834">
    <property type="taxonomic scope" value="Bacteria"/>
</dbReference>
<dbReference type="eggNOG" id="COG4992">
    <property type="taxonomic scope" value="Bacteria"/>
</dbReference>
<evidence type="ECO:0000256" key="7">
    <source>
        <dbReference type="ARBA" id="ARBA00022898"/>
    </source>
</evidence>
<dbReference type="Pfam" id="PF19420">
    <property type="entry name" value="DDAH_eukar"/>
    <property type="match status" value="1"/>
</dbReference>
<dbReference type="SUPFAM" id="SSF53383">
    <property type="entry name" value="PLP-dependent transferases"/>
    <property type="match status" value="1"/>
</dbReference>
<keyword evidence="5" id="KW-0028">Amino-acid biosynthesis</keyword>
<name>K6W837_9ACTN</name>
<keyword evidence="10" id="KW-1185">Reference proteome</keyword>
<dbReference type="Gene3D" id="3.90.1150.10">
    <property type="entry name" value="Aspartate Aminotransferase, domain 1"/>
    <property type="match status" value="1"/>
</dbReference>
<comment type="caution">
    <text evidence="9">The sequence shown here is derived from an EMBL/GenBank/DDBJ whole genome shotgun (WGS) entry which is preliminary data.</text>
</comment>
<dbReference type="PROSITE" id="PS00600">
    <property type="entry name" value="AA_TRANSFER_CLASS_3"/>
    <property type="match status" value="1"/>
</dbReference>
<keyword evidence="7" id="KW-0663">Pyridoxal phosphate</keyword>
<dbReference type="InterPro" id="IPR049704">
    <property type="entry name" value="Aminotrans_3_PPA_site"/>
</dbReference>
<keyword evidence="4 9" id="KW-0032">Aminotransferase</keyword>
<dbReference type="PANTHER" id="PTHR11986:SF18">
    <property type="entry name" value="ORNITHINE AMINOTRANSFERASE, MITOCHONDRIAL"/>
    <property type="match status" value="1"/>
</dbReference>
<dbReference type="GO" id="GO:0055129">
    <property type="term" value="P:L-proline biosynthetic process"/>
    <property type="evidence" value="ECO:0007669"/>
    <property type="project" value="UniProtKB-UniPathway"/>
</dbReference>
<dbReference type="Gene3D" id="3.75.10.10">
    <property type="entry name" value="L-arginine/glycine Amidinotransferase, Chain A"/>
    <property type="match status" value="1"/>
</dbReference>
<dbReference type="GO" id="GO:0042802">
    <property type="term" value="F:identical protein binding"/>
    <property type="evidence" value="ECO:0007669"/>
    <property type="project" value="TreeGrafter"/>
</dbReference>
<dbReference type="UniPathway" id="UPA00098">
    <property type="reaction ID" value="UER00358"/>
</dbReference>
<dbReference type="STRING" id="1108045.GORHZ_074_00040"/>
<evidence type="ECO:0000313" key="9">
    <source>
        <dbReference type="EMBL" id="GAB89896.1"/>
    </source>
</evidence>
<dbReference type="CDD" id="cd00610">
    <property type="entry name" value="OAT_like"/>
    <property type="match status" value="1"/>
</dbReference>
<dbReference type="InterPro" id="IPR015421">
    <property type="entry name" value="PyrdxlP-dep_Trfase_major"/>
</dbReference>
<gene>
    <name evidence="9" type="ORF">GORHZ_074_00040</name>
</gene>
<dbReference type="InterPro" id="IPR050103">
    <property type="entry name" value="Class-III_PLP-dep_AT"/>
</dbReference>
<keyword evidence="6 9" id="KW-0808">Transferase</keyword>
<dbReference type="SUPFAM" id="SSF55909">
    <property type="entry name" value="Pentein"/>
    <property type="match status" value="1"/>
</dbReference>
<dbReference type="AlphaFoldDB" id="K6W837"/>
<dbReference type="EMBL" id="BAHC01000074">
    <property type="protein sequence ID" value="GAB89896.1"/>
    <property type="molecule type" value="Genomic_DNA"/>
</dbReference>
<protein>
    <recommendedName>
        <fullName evidence="3">ornithine aminotransferase</fullName>
        <ecNumber evidence="3">2.6.1.13</ecNumber>
    </recommendedName>
    <alternativeName>
        <fullName evidence="8">Ornithine--oxo-acid aminotransferase</fullName>
    </alternativeName>
</protein>
<dbReference type="Gene3D" id="3.40.640.10">
    <property type="entry name" value="Type I PLP-dependent aspartate aminotransferase-like (Major domain)"/>
    <property type="match status" value="1"/>
</dbReference>
<dbReference type="InterPro" id="IPR015422">
    <property type="entry name" value="PyrdxlP-dep_Trfase_small"/>
</dbReference>
<reference evidence="9 10" key="1">
    <citation type="submission" date="2012-08" db="EMBL/GenBank/DDBJ databases">
        <title>Whole genome shotgun sequence of Gordonia rhizosphera NBRC 16068.</title>
        <authorList>
            <person name="Takarada H."/>
            <person name="Isaki S."/>
            <person name="Hosoyama A."/>
            <person name="Tsuchikane K."/>
            <person name="Katsumata H."/>
            <person name="Baba S."/>
            <person name="Ohji S."/>
            <person name="Yamazaki S."/>
            <person name="Fujita N."/>
        </authorList>
    </citation>
    <scope>NUCLEOTIDE SEQUENCE [LARGE SCALE GENOMIC DNA]</scope>
    <source>
        <strain evidence="9 10">NBRC 16068</strain>
    </source>
</reference>
<dbReference type="InterPro" id="IPR015424">
    <property type="entry name" value="PyrdxlP-dep_Trfase"/>
</dbReference>
<evidence type="ECO:0000256" key="8">
    <source>
        <dbReference type="ARBA" id="ARBA00030587"/>
    </source>
</evidence>
<dbReference type="InterPro" id="IPR010164">
    <property type="entry name" value="Orn_aminotrans"/>
</dbReference>
<evidence type="ECO:0000256" key="5">
    <source>
        <dbReference type="ARBA" id="ARBA00022650"/>
    </source>
</evidence>
<dbReference type="Pfam" id="PF00202">
    <property type="entry name" value="Aminotran_3"/>
    <property type="match status" value="1"/>
</dbReference>
<comment type="cofactor">
    <cofactor evidence="1">
        <name>pyridoxal 5'-phosphate</name>
        <dbReference type="ChEBI" id="CHEBI:597326"/>
    </cofactor>
</comment>
<organism evidence="9 10">
    <name type="scientific">Gordonia rhizosphera NBRC 16068</name>
    <dbReference type="NCBI Taxonomy" id="1108045"/>
    <lineage>
        <taxon>Bacteria</taxon>
        <taxon>Bacillati</taxon>
        <taxon>Actinomycetota</taxon>
        <taxon>Actinomycetes</taxon>
        <taxon>Mycobacteriales</taxon>
        <taxon>Gordoniaceae</taxon>
        <taxon>Gordonia</taxon>
    </lineage>
</organism>
<proteinExistence type="predicted"/>
<accession>K6W837</accession>
<evidence type="ECO:0000256" key="4">
    <source>
        <dbReference type="ARBA" id="ARBA00022576"/>
    </source>
</evidence>
<dbReference type="NCBIfam" id="NF045659">
    <property type="entry name" value="DiMArgaseDdahMtb"/>
    <property type="match status" value="1"/>
</dbReference>
<evidence type="ECO:0000256" key="6">
    <source>
        <dbReference type="ARBA" id="ARBA00022679"/>
    </source>
</evidence>
<evidence type="ECO:0000313" key="10">
    <source>
        <dbReference type="Proteomes" id="UP000008363"/>
    </source>
</evidence>
<dbReference type="Proteomes" id="UP000008363">
    <property type="component" value="Unassembled WGS sequence"/>
</dbReference>
<keyword evidence="5" id="KW-0641">Proline biosynthesis</keyword>
<dbReference type="EC" id="2.6.1.13" evidence="3"/>
<comment type="pathway">
    <text evidence="2">Amino-acid biosynthesis; L-proline biosynthesis; L-glutamate 5-semialdehyde from L-ornithine: step 1/1.</text>
</comment>
<sequence>MTPPVHFTVDYVINPWMDPTVPVDTDRALTQWLALREVFESLGHTVHVVDPQPGLPDMVYAANGGLSVGGTTIAARFAYPEREPEGDHYAEWLHTSGFGPVHRTDGIQEGEGDFLVVGDVILAGTGFRTHRDTHAEVATLTGLPVITLELVDPRYYHLDTALGVLDDTNIAYYPPAFGPASRALLADLFPNAIIASDEDAAVLGLNLVSDGRHIVMTDAAPHLTNELRAAGYETVCVDLSELLKGGGGIKCCTLELRLSNGDPIGVATGMEAGFMGGTTTTDDAAQPTAEPHVAHNYSPLPVTAATAEGAWITDGDGRRYLDCLGAYSAVNFGHRHPRIVAAAHEQLNRVTLTSRAFRSDRLEPFCAALSALCAKDMVLPMNTGAEAVESAIKVARKWGYDVKGVPDGQAKVIVAGGNFHGRTISIVSFSDDPDARTGFGPFTPGFVRVPYGDVGAMAEAMDADTVAVLVEPIQGESGIIVPPDDYLPGVRTLCTERNVLMIADEIQSGLGRTGKTFAVQHWDVEPDVYTLGKALGGGILPVSAVVANHDILGVLHPGQHGSTFGGNPLAAAVGHTVVDMLADGTWQARAAEAGERMHARLRDLVGHGVLAVRGLGLWAGIDVDPALGTGKDVCLRLADLGVLAKDTHGSTLRLAPPLVITDDEIDWAVERLAEALRS</sequence>
<dbReference type="FunFam" id="3.40.640.10:FF:000011">
    <property type="entry name" value="Ornithine aminotransferase"/>
    <property type="match status" value="1"/>
</dbReference>
<evidence type="ECO:0000256" key="3">
    <source>
        <dbReference type="ARBA" id="ARBA00012924"/>
    </source>
</evidence>
<dbReference type="PANTHER" id="PTHR11986">
    <property type="entry name" value="AMINOTRANSFERASE CLASS III"/>
    <property type="match status" value="1"/>
</dbReference>
<dbReference type="GO" id="GO:0030170">
    <property type="term" value="F:pyridoxal phosphate binding"/>
    <property type="evidence" value="ECO:0007669"/>
    <property type="project" value="InterPro"/>
</dbReference>
<dbReference type="InterPro" id="IPR005814">
    <property type="entry name" value="Aminotrans_3"/>
</dbReference>